<dbReference type="PANTHER" id="PTHR41786">
    <property type="entry name" value="MOTILITY ACCESSORY FACTOR MAF"/>
    <property type="match status" value="1"/>
</dbReference>
<dbReference type="PANTHER" id="PTHR41786:SF1">
    <property type="entry name" value="6-HYDROXYMETHYLPTERIN DIPHOSPHOKINASE MPTE-LIKE DOMAIN-CONTAINING PROTEIN"/>
    <property type="match status" value="1"/>
</dbReference>
<feature type="domain" description="6-hydroxymethylpterin diphosphokinase MptE-like" evidence="4">
    <location>
        <begin position="204"/>
        <end position="367"/>
    </location>
</feature>
<dbReference type="Pfam" id="PF20157">
    <property type="entry name" value="Maf_flag10_N"/>
    <property type="match status" value="1"/>
</dbReference>
<dbReference type="Pfam" id="PF13181">
    <property type="entry name" value="TPR_8"/>
    <property type="match status" value="1"/>
</dbReference>
<keyword evidence="1" id="KW-0677">Repeat</keyword>
<feature type="repeat" description="TPR" evidence="3">
    <location>
        <begin position="1062"/>
        <end position="1095"/>
    </location>
</feature>
<comment type="caution">
    <text evidence="6">The sequence shown here is derived from an EMBL/GenBank/DDBJ whole genome shotgun (WGS) entry which is preliminary data.</text>
</comment>
<evidence type="ECO:0000313" key="7">
    <source>
        <dbReference type="Proteomes" id="UP000321899"/>
    </source>
</evidence>
<reference evidence="6 7" key="1">
    <citation type="submission" date="2019-06" db="EMBL/GenBank/DDBJ databases">
        <title>Desulfobotulus mexicanus sp. nov., a novel sulfate-reducing bacterium isolated from the sediment of an alkaline crater lake in Mexico.</title>
        <authorList>
            <person name="Hirschler-Rea A."/>
        </authorList>
    </citation>
    <scope>NUCLEOTIDE SEQUENCE [LARGE SCALE GENOMIC DNA]</scope>
    <source>
        <strain evidence="6 7">PAR22N</strain>
    </source>
</reference>
<feature type="repeat" description="TPR" evidence="3">
    <location>
        <begin position="1028"/>
        <end position="1061"/>
    </location>
</feature>
<dbReference type="PROSITE" id="PS50293">
    <property type="entry name" value="TPR_REGION"/>
    <property type="match status" value="1"/>
</dbReference>
<keyword evidence="2 3" id="KW-0802">TPR repeat</keyword>
<feature type="repeat" description="TPR" evidence="3">
    <location>
        <begin position="960"/>
        <end position="993"/>
    </location>
</feature>
<sequence length="1111" mass="124803">MTSFFASNMALVEKHHPHLLSHLKGLTPFPVSSEHPENFKFKNIWMHDVQNPGNECLSHFNTVPPQQSGAVILLGMGLGHGAGRLVEQRPGIAHFFIFERHPEVFLQALCQKDLSLLLKDKRVHIFLTDPEDMAEAISPANRILKLENAFILPHQPSLQMDPDGYENLRQDIYKRLNQLNVSGSTLMLHGSTFFKNRMSILPLIQKNRLLQELANAFQGVPAILIAGGPSLTQELDTLKKFQGRAVLFAVDTVLPALASRNIIPDFVTSLDYQELTYEKMAPAAPFFADRINLIAMPFVTHKVPCQFPFKEIFWAFSTANLERWINHLMGGSMENGGAGTVAHMNMIAAISLGCSPIVLLGQDLCYPMGKNTHVQSTVLSFDESGKIEDRVNIQTNNGIPAFTNRGFYDFKIFFEQMIKANPGHYINATLPGAVIEGTEVMPLQDILSAFCTKEVSAETIISQSSQHVPWKQTPAGTEKSLKSTLKTIHKLEKLLKVCQKEGESALQGVDKLIKAGKQYPALTTLPSPLRRAIEAADKAHKQADREKIWALMDDITLEGLRTSERMLMEIDRLAENGPYLQWLRLSLERLNEINRVRMNGLSIMKSGVENAIQSMEKNPAFHPEKKLSLLEALRFFHETDDLASARKVIGQMSDEEKNMDEVLLIRGKIAATYMDYEKANGLFAKIHPPPLQKEVDKFRKKWGDTYTDFAALRTSANIRVSLRMLQKGLAMAPDHYGLTLLLQRFFRRMLHSLQQGLEQGPALLALWEDWLSENPMIPELLSPSDFATFLEIRAEKEEKDSLPEKARILLELAQTKEETAPRHIKLMHLCFSLEEFAAGLQHLQAATDLNADMAMHWESIGDSLEANGEDASALEAYGKGLELLPLHAPFHLKAGQILLRHGDIGQARHHLGMYKELMEKPAQAPEESIPNQAEQLLAKEKPEEALQLLIPLQHTQNENADFWNLFGCACHRTGRMQDAEQCFRTALTLKPDHSLAHYHLGLLLQENGYFREAEAAYSDALRTDPEMTSALTNLGVLAFNRGEYTSAATRFEKVMAIAPLNADAFYNYAKTLEAMGEKQKALKAYDLVLELNPDHSMALSAQDNLRQDRKS</sequence>
<evidence type="ECO:0000256" key="3">
    <source>
        <dbReference type="PROSITE-ProRule" id="PRU00339"/>
    </source>
</evidence>
<gene>
    <name evidence="6" type="ORF">FIM25_01710</name>
</gene>
<dbReference type="RefSeq" id="WP_139445543.1">
    <property type="nucleotide sequence ID" value="NZ_VDMB01000001.1"/>
</dbReference>
<dbReference type="OrthoDB" id="5291305at2"/>
<feature type="domain" description="Glycosyltransferase Maf N-terminal" evidence="5">
    <location>
        <begin position="51"/>
        <end position="134"/>
    </location>
</feature>
<evidence type="ECO:0000256" key="1">
    <source>
        <dbReference type="ARBA" id="ARBA00022737"/>
    </source>
</evidence>
<evidence type="ECO:0000259" key="5">
    <source>
        <dbReference type="Pfam" id="PF20157"/>
    </source>
</evidence>
<evidence type="ECO:0000313" key="6">
    <source>
        <dbReference type="EMBL" id="TYT76292.1"/>
    </source>
</evidence>
<accession>A0A5Q4VJ60</accession>
<evidence type="ECO:0000256" key="2">
    <source>
        <dbReference type="ARBA" id="ARBA00022803"/>
    </source>
</evidence>
<dbReference type="InterPro" id="IPR045376">
    <property type="entry name" value="Maf_N"/>
</dbReference>
<feature type="repeat" description="TPR" evidence="3">
    <location>
        <begin position="994"/>
        <end position="1027"/>
    </location>
</feature>
<evidence type="ECO:0000259" key="4">
    <source>
        <dbReference type="Pfam" id="PF01973"/>
    </source>
</evidence>
<dbReference type="PROSITE" id="PS50005">
    <property type="entry name" value="TPR"/>
    <property type="match status" value="4"/>
</dbReference>
<dbReference type="InterPro" id="IPR002826">
    <property type="entry name" value="MptE-like"/>
</dbReference>
<dbReference type="Proteomes" id="UP000321899">
    <property type="component" value="Unassembled WGS sequence"/>
</dbReference>
<dbReference type="Pfam" id="PF07719">
    <property type="entry name" value="TPR_2"/>
    <property type="match status" value="1"/>
</dbReference>
<name>A0A5Q4VJ60_9BACT</name>
<dbReference type="EMBL" id="VDMB01000001">
    <property type="protein sequence ID" value="TYT76292.1"/>
    <property type="molecule type" value="Genomic_DNA"/>
</dbReference>
<dbReference type="Pfam" id="PF13432">
    <property type="entry name" value="TPR_16"/>
    <property type="match status" value="1"/>
</dbReference>
<dbReference type="SMART" id="SM00028">
    <property type="entry name" value="TPR"/>
    <property type="match status" value="6"/>
</dbReference>
<organism evidence="6 7">
    <name type="scientific">Desulfobotulus mexicanus</name>
    <dbReference type="NCBI Taxonomy" id="2586642"/>
    <lineage>
        <taxon>Bacteria</taxon>
        <taxon>Pseudomonadati</taxon>
        <taxon>Thermodesulfobacteriota</taxon>
        <taxon>Desulfobacteria</taxon>
        <taxon>Desulfobacterales</taxon>
        <taxon>Desulfobacteraceae</taxon>
        <taxon>Desulfobotulus</taxon>
    </lineage>
</organism>
<protein>
    <submittedName>
        <fullName evidence="6">DUF115 domain-containing protein</fullName>
    </submittedName>
</protein>
<dbReference type="Pfam" id="PF01973">
    <property type="entry name" value="MptE-like"/>
    <property type="match status" value="1"/>
</dbReference>
<keyword evidence="7" id="KW-1185">Reference proteome</keyword>
<dbReference type="InterPro" id="IPR013105">
    <property type="entry name" value="TPR_2"/>
</dbReference>
<dbReference type="InterPro" id="IPR019734">
    <property type="entry name" value="TPR_rpt"/>
</dbReference>
<dbReference type="SUPFAM" id="SSF48452">
    <property type="entry name" value="TPR-like"/>
    <property type="match status" value="2"/>
</dbReference>
<dbReference type="AlphaFoldDB" id="A0A5Q4VJ60"/>
<dbReference type="Gene3D" id="1.25.40.10">
    <property type="entry name" value="Tetratricopeptide repeat domain"/>
    <property type="match status" value="3"/>
</dbReference>
<proteinExistence type="predicted"/>
<dbReference type="InterPro" id="IPR011990">
    <property type="entry name" value="TPR-like_helical_dom_sf"/>
</dbReference>